<feature type="compositionally biased region" description="Low complexity" evidence="9">
    <location>
        <begin position="290"/>
        <end position="319"/>
    </location>
</feature>
<dbReference type="GO" id="GO:1990131">
    <property type="term" value="C:Gtr1-Gtr2 GTPase complex"/>
    <property type="evidence" value="ECO:0007669"/>
    <property type="project" value="UniProtKB-UniRule"/>
</dbReference>
<evidence type="ECO:0000256" key="5">
    <source>
        <dbReference type="ARBA" id="ARBA00023134"/>
    </source>
</evidence>
<dbReference type="Gene3D" id="3.30.450.190">
    <property type="match status" value="1"/>
</dbReference>
<accession>A0A0C9XYN8</accession>
<proteinExistence type="inferred from homology"/>
<reference evidence="11" key="2">
    <citation type="submission" date="2015-01" db="EMBL/GenBank/DDBJ databases">
        <title>Evolutionary Origins and Diversification of the Mycorrhizal Mutualists.</title>
        <authorList>
            <consortium name="DOE Joint Genome Institute"/>
            <consortium name="Mycorrhizal Genomics Consortium"/>
            <person name="Kohler A."/>
            <person name="Kuo A."/>
            <person name="Nagy L.G."/>
            <person name="Floudas D."/>
            <person name="Copeland A."/>
            <person name="Barry K.W."/>
            <person name="Cichocki N."/>
            <person name="Veneault-Fourrey C."/>
            <person name="LaButti K."/>
            <person name="Lindquist E.A."/>
            <person name="Lipzen A."/>
            <person name="Lundell T."/>
            <person name="Morin E."/>
            <person name="Murat C."/>
            <person name="Riley R."/>
            <person name="Ohm R."/>
            <person name="Sun H."/>
            <person name="Tunlid A."/>
            <person name="Henrissat B."/>
            <person name="Grigoriev I.V."/>
            <person name="Hibbett D.S."/>
            <person name="Martin F."/>
        </authorList>
    </citation>
    <scope>NUCLEOTIDE SEQUENCE [LARGE SCALE GENOMIC DNA]</scope>
    <source>
        <strain evidence="11">LaAM-08-1</strain>
    </source>
</reference>
<keyword evidence="3 8" id="KW-0547">Nucleotide-binding</keyword>
<dbReference type="GO" id="GO:0005525">
    <property type="term" value="F:GTP binding"/>
    <property type="evidence" value="ECO:0007669"/>
    <property type="project" value="UniProtKB-UniRule"/>
</dbReference>
<evidence type="ECO:0000313" key="11">
    <source>
        <dbReference type="Proteomes" id="UP000054477"/>
    </source>
</evidence>
<gene>
    <name evidence="10" type="ORF">K443DRAFT_670648</name>
</gene>
<comment type="similarity">
    <text evidence="2 8">Belongs to the GTR/RAG GTP-binding protein family.</text>
</comment>
<dbReference type="Proteomes" id="UP000054477">
    <property type="component" value="Unassembled WGS sequence"/>
</dbReference>
<evidence type="ECO:0000256" key="8">
    <source>
        <dbReference type="RuleBase" id="RU367014"/>
    </source>
</evidence>
<evidence type="ECO:0000256" key="6">
    <source>
        <dbReference type="ARBA" id="ARBA00023136"/>
    </source>
</evidence>
<dbReference type="EMBL" id="KN838536">
    <property type="protein sequence ID" value="KIK10016.1"/>
    <property type="molecule type" value="Genomic_DNA"/>
</dbReference>
<dbReference type="Pfam" id="PF04670">
    <property type="entry name" value="Gtr1_RagA"/>
    <property type="match status" value="1"/>
</dbReference>
<keyword evidence="6" id="KW-0472">Membrane</keyword>
<evidence type="ECO:0000256" key="2">
    <source>
        <dbReference type="ARBA" id="ARBA00007756"/>
    </source>
</evidence>
<reference evidence="10 11" key="1">
    <citation type="submission" date="2014-04" db="EMBL/GenBank/DDBJ databases">
        <authorList>
            <consortium name="DOE Joint Genome Institute"/>
            <person name="Kuo A."/>
            <person name="Kohler A."/>
            <person name="Nagy L.G."/>
            <person name="Floudas D."/>
            <person name="Copeland A."/>
            <person name="Barry K.W."/>
            <person name="Cichocki N."/>
            <person name="Veneault-Fourrey C."/>
            <person name="LaButti K."/>
            <person name="Lindquist E.A."/>
            <person name="Lipzen A."/>
            <person name="Lundell T."/>
            <person name="Morin E."/>
            <person name="Murat C."/>
            <person name="Sun H."/>
            <person name="Tunlid A."/>
            <person name="Henrissat B."/>
            <person name="Grigoriev I.V."/>
            <person name="Hibbett D.S."/>
            <person name="Martin F."/>
            <person name="Nordberg H.P."/>
            <person name="Cantor M.N."/>
            <person name="Hua S.X."/>
        </authorList>
    </citation>
    <scope>NUCLEOTIDE SEQUENCE [LARGE SCALE GENOMIC DNA]</scope>
    <source>
        <strain evidence="10 11">LaAM-08-1</strain>
    </source>
</reference>
<organism evidence="10 11">
    <name type="scientific">Laccaria amethystina LaAM-08-1</name>
    <dbReference type="NCBI Taxonomy" id="1095629"/>
    <lineage>
        <taxon>Eukaryota</taxon>
        <taxon>Fungi</taxon>
        <taxon>Dikarya</taxon>
        <taxon>Basidiomycota</taxon>
        <taxon>Agaricomycotina</taxon>
        <taxon>Agaricomycetes</taxon>
        <taxon>Agaricomycetidae</taxon>
        <taxon>Agaricales</taxon>
        <taxon>Agaricineae</taxon>
        <taxon>Hydnangiaceae</taxon>
        <taxon>Laccaria</taxon>
    </lineage>
</organism>
<dbReference type="STRING" id="1095629.A0A0C9XYN8"/>
<evidence type="ECO:0000256" key="4">
    <source>
        <dbReference type="ARBA" id="ARBA00022801"/>
    </source>
</evidence>
<dbReference type="GO" id="GO:0012505">
    <property type="term" value="C:endomembrane system"/>
    <property type="evidence" value="ECO:0007669"/>
    <property type="project" value="UniProtKB-SubCell"/>
</dbReference>
<dbReference type="GO" id="GO:0009267">
    <property type="term" value="P:cellular response to starvation"/>
    <property type="evidence" value="ECO:0007669"/>
    <property type="project" value="TreeGrafter"/>
</dbReference>
<dbReference type="PANTHER" id="PTHR11259:SF2">
    <property type="entry name" value="GH16429P"/>
    <property type="match status" value="1"/>
</dbReference>
<evidence type="ECO:0000256" key="3">
    <source>
        <dbReference type="ARBA" id="ARBA00022741"/>
    </source>
</evidence>
<keyword evidence="5 8" id="KW-0342">GTP-binding</keyword>
<dbReference type="AlphaFoldDB" id="A0A0C9XYN8"/>
<dbReference type="InterPro" id="IPR027417">
    <property type="entry name" value="P-loop_NTPase"/>
</dbReference>
<comment type="catalytic activity">
    <reaction evidence="7">
        <text>GTP + H2O = GDP + phosphate + H(+)</text>
        <dbReference type="Rhea" id="RHEA:19669"/>
        <dbReference type="ChEBI" id="CHEBI:15377"/>
        <dbReference type="ChEBI" id="CHEBI:15378"/>
        <dbReference type="ChEBI" id="CHEBI:37565"/>
        <dbReference type="ChEBI" id="CHEBI:43474"/>
        <dbReference type="ChEBI" id="CHEBI:58189"/>
    </reaction>
    <physiologicalReaction direction="left-to-right" evidence="7">
        <dbReference type="Rhea" id="RHEA:19670"/>
    </physiologicalReaction>
</comment>
<sequence length="399" mass="44230">MSAAAHPSYSTTSTSTPISHRQRLNGHRSSSGDVARTKILLLGLRRAGKTSVQQVLFNNLPPKQTFYLETTIRIVKHAVDTVIPLEIWDCPGNVTVETLGIPLSQISTIIFVIDIRDLYNQPISKLVEFIVAADQENPNIGLEVFVHKAEKLQDDDKIESFRQIQERVSDRLLDISPDYEQIQLNFHLTSVYDHSLHEAFSRVLHKLVPTLPYLEELLNVFCANSQSPKAFLFDIRSRLYIATDASPVDSATHNLCCDYLLMLNSFGPLYKSIGPGRQRQVSPLTPPPSASSSTLRSSPSLSSSGKTSPPTTPTASTRDTASRKHGKELFYPSAATSLHPATPGTTLTYHLITPYLALLALLPTNVYEGRRGLLEYNVVFFREGVQEVCETEREARGGG</sequence>
<protein>
    <recommendedName>
        <fullName evidence="8">GTP-binding protein</fullName>
    </recommendedName>
</protein>
<dbReference type="HOGENOM" id="CLU_047421_0_0_1"/>
<keyword evidence="4" id="KW-0378">Hydrolase</keyword>
<dbReference type="OrthoDB" id="26136at2759"/>
<dbReference type="PANTHER" id="PTHR11259">
    <property type="entry name" value="RAS-RELATED GTP BINDING RAG/GTR YEAST"/>
    <property type="match status" value="1"/>
</dbReference>
<dbReference type="InterPro" id="IPR039400">
    <property type="entry name" value="RagC/D"/>
</dbReference>
<keyword evidence="11" id="KW-1185">Reference proteome</keyword>
<evidence type="ECO:0000313" key="10">
    <source>
        <dbReference type="EMBL" id="KIK10016.1"/>
    </source>
</evidence>
<dbReference type="SUPFAM" id="SSF52540">
    <property type="entry name" value="P-loop containing nucleoside triphosphate hydrolases"/>
    <property type="match status" value="1"/>
</dbReference>
<comment type="subunit">
    <text evidence="8">Component of the GSE complex.</text>
</comment>
<dbReference type="GO" id="GO:0003924">
    <property type="term" value="F:GTPase activity"/>
    <property type="evidence" value="ECO:0007669"/>
    <property type="project" value="UniProtKB-UniRule"/>
</dbReference>
<dbReference type="GO" id="GO:1904263">
    <property type="term" value="P:positive regulation of TORC1 signaling"/>
    <property type="evidence" value="ECO:0007669"/>
    <property type="project" value="TreeGrafter"/>
</dbReference>
<name>A0A0C9XYN8_9AGAR</name>
<dbReference type="InterPro" id="IPR006762">
    <property type="entry name" value="Gtr1_RagA"/>
</dbReference>
<dbReference type="GO" id="GO:0000329">
    <property type="term" value="C:fungal-type vacuole membrane"/>
    <property type="evidence" value="ECO:0007669"/>
    <property type="project" value="TreeGrafter"/>
</dbReference>
<evidence type="ECO:0000256" key="1">
    <source>
        <dbReference type="ARBA" id="ARBA00004308"/>
    </source>
</evidence>
<evidence type="ECO:0000256" key="9">
    <source>
        <dbReference type="SAM" id="MobiDB-lite"/>
    </source>
</evidence>
<comment type="function">
    <text evidence="8">GTPase involved in activation of the TORC1 signaling pathway, which promotes growth and represses autophagy in nutrient-rich conditions.</text>
</comment>
<feature type="region of interest" description="Disordered" evidence="9">
    <location>
        <begin position="277"/>
        <end position="324"/>
    </location>
</feature>
<comment type="subcellular location">
    <subcellularLocation>
        <location evidence="1">Endomembrane system</location>
    </subcellularLocation>
</comment>
<feature type="region of interest" description="Disordered" evidence="9">
    <location>
        <begin position="1"/>
        <end position="31"/>
    </location>
</feature>
<dbReference type="GO" id="GO:0010507">
    <property type="term" value="P:negative regulation of autophagy"/>
    <property type="evidence" value="ECO:0007669"/>
    <property type="project" value="TreeGrafter"/>
</dbReference>
<dbReference type="Gene3D" id="3.40.50.300">
    <property type="entry name" value="P-loop containing nucleotide triphosphate hydrolases"/>
    <property type="match status" value="1"/>
</dbReference>
<evidence type="ECO:0000256" key="7">
    <source>
        <dbReference type="ARBA" id="ARBA00049117"/>
    </source>
</evidence>
<dbReference type="GO" id="GO:0005634">
    <property type="term" value="C:nucleus"/>
    <property type="evidence" value="ECO:0007669"/>
    <property type="project" value="TreeGrafter"/>
</dbReference>
<dbReference type="CDD" id="cd11385">
    <property type="entry name" value="RagC_like"/>
    <property type="match status" value="1"/>
</dbReference>